<evidence type="ECO:0000313" key="6">
    <source>
        <dbReference type="Proteomes" id="UP000316747"/>
    </source>
</evidence>
<keyword evidence="2" id="KW-1015">Disulfide bond</keyword>
<dbReference type="InterPro" id="IPR036514">
    <property type="entry name" value="SGNH_hydro_sf"/>
</dbReference>
<organism evidence="5 6">
    <name type="scientific">Humibacillus xanthopallidus</name>
    <dbReference type="NCBI Taxonomy" id="412689"/>
    <lineage>
        <taxon>Bacteria</taxon>
        <taxon>Bacillati</taxon>
        <taxon>Actinomycetota</taxon>
        <taxon>Actinomycetes</taxon>
        <taxon>Micrococcales</taxon>
        <taxon>Intrasporangiaceae</taxon>
        <taxon>Humibacillus</taxon>
    </lineage>
</organism>
<dbReference type="PANTHER" id="PTHR37981:SF1">
    <property type="entry name" value="SGNH HYDROLASE-TYPE ESTERASE DOMAIN-CONTAINING PROTEIN"/>
    <property type="match status" value="1"/>
</dbReference>
<evidence type="ECO:0000259" key="4">
    <source>
        <dbReference type="Pfam" id="PF13472"/>
    </source>
</evidence>
<proteinExistence type="predicted"/>
<dbReference type="Proteomes" id="UP000316747">
    <property type="component" value="Unassembled WGS sequence"/>
</dbReference>
<dbReference type="CDD" id="cd01823">
    <property type="entry name" value="SEST_like"/>
    <property type="match status" value="1"/>
</dbReference>
<feature type="disulfide bond" evidence="2">
    <location>
        <begin position="59"/>
        <end position="83"/>
    </location>
</feature>
<dbReference type="RefSeq" id="WP_141846959.1">
    <property type="nucleotide sequence ID" value="NZ_VFPM01000004.1"/>
</dbReference>
<dbReference type="EMBL" id="VFPM01000004">
    <property type="protein sequence ID" value="TQM57486.1"/>
    <property type="molecule type" value="Genomic_DNA"/>
</dbReference>
<feature type="domain" description="SGNH hydrolase-type esterase" evidence="4">
    <location>
        <begin position="38"/>
        <end position="256"/>
    </location>
</feature>
<dbReference type="GO" id="GO:0019433">
    <property type="term" value="P:triglyceride catabolic process"/>
    <property type="evidence" value="ECO:0007669"/>
    <property type="project" value="TreeGrafter"/>
</dbReference>
<comment type="caution">
    <text evidence="5">The sequence shown here is derived from an EMBL/GenBank/DDBJ whole genome shotgun (WGS) entry which is preliminary data.</text>
</comment>
<dbReference type="GO" id="GO:0004806">
    <property type="term" value="F:triacylglycerol lipase activity"/>
    <property type="evidence" value="ECO:0007669"/>
    <property type="project" value="TreeGrafter"/>
</dbReference>
<feature type="chain" id="PRO_5022055007" evidence="3">
    <location>
        <begin position="32"/>
        <end position="351"/>
    </location>
</feature>
<accession>A0A543HGN7</accession>
<feature type="signal peptide" evidence="3">
    <location>
        <begin position="1"/>
        <end position="31"/>
    </location>
</feature>
<dbReference type="InterPro" id="IPR013830">
    <property type="entry name" value="SGNH_hydro"/>
</dbReference>
<reference evidence="5 6" key="1">
    <citation type="submission" date="2019-06" db="EMBL/GenBank/DDBJ databases">
        <title>Genome sequencing of plant associated microbes to promote plant fitness in Sorghum bicolor and Oryza sativa.</title>
        <authorList>
            <person name="Coleman-Derr D."/>
        </authorList>
    </citation>
    <scope>NUCLEOTIDE SEQUENCE [LARGE SCALE GENOMIC DNA]</scope>
    <source>
        <strain evidence="5 6">KV-663</strain>
    </source>
</reference>
<dbReference type="SUPFAM" id="SSF52266">
    <property type="entry name" value="SGNH hydrolase"/>
    <property type="match status" value="1"/>
</dbReference>
<dbReference type="OrthoDB" id="5503950at2"/>
<dbReference type="AlphaFoldDB" id="A0A543HGN7"/>
<evidence type="ECO:0000256" key="2">
    <source>
        <dbReference type="PIRSR" id="PIRSR637460-2"/>
    </source>
</evidence>
<dbReference type="Gene3D" id="3.40.50.1110">
    <property type="entry name" value="SGNH hydrolase"/>
    <property type="match status" value="1"/>
</dbReference>
<gene>
    <name evidence="5" type="ORF">FBY41_4314</name>
</gene>
<feature type="active site" description="Nucleophile" evidence="1">
    <location>
        <position position="42"/>
    </location>
</feature>
<evidence type="ECO:0000256" key="1">
    <source>
        <dbReference type="PIRSR" id="PIRSR637460-1"/>
    </source>
</evidence>
<dbReference type="InterPro" id="IPR037460">
    <property type="entry name" value="SEST-like"/>
</dbReference>
<evidence type="ECO:0000256" key="3">
    <source>
        <dbReference type="SAM" id="SignalP"/>
    </source>
</evidence>
<keyword evidence="6" id="KW-1185">Reference proteome</keyword>
<dbReference type="PANTHER" id="PTHR37981">
    <property type="entry name" value="LIPASE 2"/>
    <property type="match status" value="1"/>
</dbReference>
<sequence length="351" mass="36096">MKRLSSRLAAAGVTALTGAAVALALGSPATAAGTSYVALGDSYSSGVGTRTYISDGTSCQRSVYAYPSLDASALSLALTFRACSGATVADVTNTQLSALTSTTAYVTISVGGNDAGFANVLTTCAQPSWLSNCYGAIDKANSFITNTLPGRLTTLYSSIKSKAPTARVIAVGYPRIFNGEDCNALTWFSPTEESRLNATADLLNSKTQTAAAAAGFQFANPTTKFVGHAVCDNVEWINGLSSPVSESYHPNIAGHRDGYAVVTKPAFGLTTTLSVAATTAKAEKSAATLARDAQRYAAADRTITPERIVAPDLTTAAAKAAAARAGVDLSSRASIDAADRLYDARQLAARS</sequence>
<feature type="disulfide bond" evidence="2">
    <location>
        <begin position="124"/>
        <end position="133"/>
    </location>
</feature>
<dbReference type="Pfam" id="PF13472">
    <property type="entry name" value="Lipase_GDSL_2"/>
    <property type="match status" value="1"/>
</dbReference>
<evidence type="ECO:0000313" key="5">
    <source>
        <dbReference type="EMBL" id="TQM57486.1"/>
    </source>
</evidence>
<keyword evidence="5" id="KW-0378">Hydrolase</keyword>
<name>A0A543HGN7_9MICO</name>
<keyword evidence="3" id="KW-0732">Signal</keyword>
<feature type="active site" evidence="1">
    <location>
        <position position="249"/>
    </location>
</feature>
<protein>
    <submittedName>
        <fullName evidence="5">GDSL-like lipase/acylhydrolase family protein</fullName>
    </submittedName>
</protein>